<keyword evidence="3" id="KW-1185">Reference proteome</keyword>
<evidence type="ECO:0000256" key="1">
    <source>
        <dbReference type="SAM" id="MobiDB-lite"/>
    </source>
</evidence>
<gene>
    <name evidence="2" type="ORF">H2201_005359</name>
</gene>
<evidence type="ECO:0000313" key="2">
    <source>
        <dbReference type="EMBL" id="KAJ9664119.1"/>
    </source>
</evidence>
<dbReference type="EMBL" id="JAPDRL010000039">
    <property type="protein sequence ID" value="KAJ9664119.1"/>
    <property type="molecule type" value="Genomic_DNA"/>
</dbReference>
<accession>A0ABQ9NTD4</accession>
<proteinExistence type="predicted"/>
<sequence length="208" mass="23302">MIELGVDWMKDILNASKCRPEYGLWTYGDIPPADVQFRTDALVILSTLGIGDTETQDFEREYVEPVTQFLTCILDKRMRTVILGLPSYVAIGPSGKYALTGRTESKYRFAVPVPLASMPFFEDRAWLLEPVDSSPRIGTPTRALEAGQPNVSDQVTRNPPDPEGRWMLAKKQTLIGGPVIAHDGKYVKLLQKRRIYGRPLEDAAGFEE</sequence>
<feature type="region of interest" description="Disordered" evidence="1">
    <location>
        <begin position="138"/>
        <end position="161"/>
    </location>
</feature>
<comment type="caution">
    <text evidence="2">The sequence shown here is derived from an EMBL/GenBank/DDBJ whole genome shotgun (WGS) entry which is preliminary data.</text>
</comment>
<protein>
    <submittedName>
        <fullName evidence="2">Uncharacterized protein</fullName>
    </submittedName>
</protein>
<reference evidence="2" key="1">
    <citation type="submission" date="2022-10" db="EMBL/GenBank/DDBJ databases">
        <title>Culturing micro-colonial fungi from biological soil crusts in the Mojave desert and describing Neophaeococcomyces mojavensis, and introducing the new genera and species Taxawa tesnikishii.</title>
        <authorList>
            <person name="Kurbessoian T."/>
            <person name="Stajich J.E."/>
        </authorList>
    </citation>
    <scope>NUCLEOTIDE SEQUENCE</scope>
    <source>
        <strain evidence="2">TK_1</strain>
    </source>
</reference>
<organism evidence="2 3">
    <name type="scientific">Coniosporium apollinis</name>
    <dbReference type="NCBI Taxonomy" id="61459"/>
    <lineage>
        <taxon>Eukaryota</taxon>
        <taxon>Fungi</taxon>
        <taxon>Dikarya</taxon>
        <taxon>Ascomycota</taxon>
        <taxon>Pezizomycotina</taxon>
        <taxon>Dothideomycetes</taxon>
        <taxon>Dothideomycetes incertae sedis</taxon>
        <taxon>Coniosporium</taxon>
    </lineage>
</organism>
<evidence type="ECO:0000313" key="3">
    <source>
        <dbReference type="Proteomes" id="UP001172684"/>
    </source>
</evidence>
<dbReference type="Proteomes" id="UP001172684">
    <property type="component" value="Unassembled WGS sequence"/>
</dbReference>
<name>A0ABQ9NTD4_9PEZI</name>